<accession>A0ABU9BBB4</accession>
<dbReference type="SUPFAM" id="SSF46955">
    <property type="entry name" value="Putative DNA-binding domain"/>
    <property type="match status" value="1"/>
</dbReference>
<dbReference type="PRINTS" id="PR00040">
    <property type="entry name" value="HTHMERR"/>
</dbReference>
<sequence>MKIGALAAASATPVETIRYYEREGLLPAPARSEGNFRLYEAPHLERLQFIRHCRGLDMSLDEIRVLLRVRDAPAADCAEANAVLDAHIGHVSRRIDELRQLQAQLTALRQRCGQASDAAHCGILAGLSEALPAAAATGSVAAVDPALAPGPASAGAAAGCGHERHGPLHAVHGHGRRGG</sequence>
<dbReference type="InterPro" id="IPR011791">
    <property type="entry name" value="CadR-PbrR"/>
</dbReference>
<evidence type="ECO:0000256" key="3">
    <source>
        <dbReference type="ARBA" id="ARBA00023163"/>
    </source>
</evidence>
<name>A0ABU9BBB4_9BURK</name>
<dbReference type="InterPro" id="IPR000551">
    <property type="entry name" value="MerR-type_HTH_dom"/>
</dbReference>
<feature type="region of interest" description="Disordered" evidence="5">
    <location>
        <begin position="153"/>
        <end position="179"/>
    </location>
</feature>
<dbReference type="SMART" id="SM00422">
    <property type="entry name" value="HTH_MERR"/>
    <property type="match status" value="1"/>
</dbReference>
<dbReference type="Proteomes" id="UP001368500">
    <property type="component" value="Unassembled WGS sequence"/>
</dbReference>
<evidence type="ECO:0000256" key="4">
    <source>
        <dbReference type="SAM" id="Coils"/>
    </source>
</evidence>
<dbReference type="EMBL" id="JBBUTF010000006">
    <property type="protein sequence ID" value="MEK8025933.1"/>
    <property type="molecule type" value="Genomic_DNA"/>
</dbReference>
<dbReference type="InterPro" id="IPR047057">
    <property type="entry name" value="MerR_fam"/>
</dbReference>
<evidence type="ECO:0000313" key="8">
    <source>
        <dbReference type="Proteomes" id="UP001368500"/>
    </source>
</evidence>
<evidence type="ECO:0000313" key="7">
    <source>
        <dbReference type="EMBL" id="MEK8025933.1"/>
    </source>
</evidence>
<keyword evidence="4" id="KW-0175">Coiled coil</keyword>
<evidence type="ECO:0000256" key="2">
    <source>
        <dbReference type="ARBA" id="ARBA00023125"/>
    </source>
</evidence>
<dbReference type="NCBIfam" id="TIGR02047">
    <property type="entry name" value="CadR-PbrR"/>
    <property type="match status" value="1"/>
</dbReference>
<dbReference type="PROSITE" id="PS50937">
    <property type="entry name" value="HTH_MERR_2"/>
    <property type="match status" value="1"/>
</dbReference>
<dbReference type="Pfam" id="PF09278">
    <property type="entry name" value="MerR-DNA-bind"/>
    <property type="match status" value="1"/>
</dbReference>
<dbReference type="CDD" id="cd04784">
    <property type="entry name" value="HTH_CadR-PbrR"/>
    <property type="match status" value="1"/>
</dbReference>
<keyword evidence="3" id="KW-0804">Transcription</keyword>
<organism evidence="7 8">
    <name type="scientific">Pseudaquabacterium rugosum</name>
    <dbReference type="NCBI Taxonomy" id="2984194"/>
    <lineage>
        <taxon>Bacteria</taxon>
        <taxon>Pseudomonadati</taxon>
        <taxon>Pseudomonadota</taxon>
        <taxon>Betaproteobacteria</taxon>
        <taxon>Burkholderiales</taxon>
        <taxon>Sphaerotilaceae</taxon>
        <taxon>Pseudaquabacterium</taxon>
    </lineage>
</organism>
<evidence type="ECO:0000256" key="1">
    <source>
        <dbReference type="ARBA" id="ARBA00023015"/>
    </source>
</evidence>
<feature type="coiled-coil region" evidence="4">
    <location>
        <begin position="91"/>
        <end position="118"/>
    </location>
</feature>
<dbReference type="Pfam" id="PF00376">
    <property type="entry name" value="MerR"/>
    <property type="match status" value="1"/>
</dbReference>
<dbReference type="RefSeq" id="WP_341373718.1">
    <property type="nucleotide sequence ID" value="NZ_JBBUTF010000006.1"/>
</dbReference>
<keyword evidence="1" id="KW-0805">Transcription regulation</keyword>
<dbReference type="PANTHER" id="PTHR30204:SF92">
    <property type="entry name" value="HTH-TYPE TRANSCRIPTIONAL REGULATOR ZNTR"/>
    <property type="match status" value="1"/>
</dbReference>
<dbReference type="InterPro" id="IPR015358">
    <property type="entry name" value="Tscrpt_reg_MerR_DNA-bd"/>
</dbReference>
<dbReference type="PANTHER" id="PTHR30204">
    <property type="entry name" value="REDOX-CYCLING DRUG-SENSING TRANSCRIPTIONAL ACTIVATOR SOXR"/>
    <property type="match status" value="1"/>
</dbReference>
<reference evidence="7 8" key="1">
    <citation type="submission" date="2024-04" db="EMBL/GenBank/DDBJ databases">
        <title>Novel species of the genus Ideonella isolated from streams.</title>
        <authorList>
            <person name="Lu H."/>
        </authorList>
    </citation>
    <scope>NUCLEOTIDE SEQUENCE [LARGE SCALE GENOMIC DNA]</scope>
    <source>
        <strain evidence="7 8">BYS139W</strain>
    </source>
</reference>
<feature type="domain" description="HTH merR-type" evidence="6">
    <location>
        <begin position="1"/>
        <end position="69"/>
    </location>
</feature>
<gene>
    <name evidence="7" type="primary">cadR</name>
    <name evidence="7" type="ORF">AACH11_08160</name>
</gene>
<evidence type="ECO:0000259" key="6">
    <source>
        <dbReference type="PROSITE" id="PS50937"/>
    </source>
</evidence>
<protein>
    <submittedName>
        <fullName evidence="7">Cd(II)/Pb(II)-responsive transcriptional regulator</fullName>
    </submittedName>
</protein>
<dbReference type="Gene3D" id="1.10.1660.10">
    <property type="match status" value="1"/>
</dbReference>
<keyword evidence="2" id="KW-0238">DNA-binding</keyword>
<dbReference type="InterPro" id="IPR009061">
    <property type="entry name" value="DNA-bd_dom_put_sf"/>
</dbReference>
<comment type="caution">
    <text evidence="7">The sequence shown here is derived from an EMBL/GenBank/DDBJ whole genome shotgun (WGS) entry which is preliminary data.</text>
</comment>
<evidence type="ECO:0000256" key="5">
    <source>
        <dbReference type="SAM" id="MobiDB-lite"/>
    </source>
</evidence>
<keyword evidence="8" id="KW-1185">Reference proteome</keyword>
<proteinExistence type="predicted"/>